<accession>A0A660L4B9</accession>
<keyword evidence="6 7" id="KW-0472">Membrane</keyword>
<sequence>MRWLLKRGWMYLAMIAVSTFALFPVYWVVITSLKPRSEIYTRTPDLWPSDPQWDQYPRVLGEGHVGRALLNSLIVASGTMVICLLVSAGAAYVLARYRARITRILLILVLMTQMFPLVVLVIPLFVTMRKAGLLGTYWSLIITYLAFSVPLAIWVMRGFVLSIPDELEHAARIDGATRIGAMWRVVLPLAAPGLAVTAVLSFLEGWKEFLLALTFINDEDRKTVPLVLQSFVGRGDTDWGAVMATSVLYTLPVAIVFVLARKHLMTARTAGAVKG</sequence>
<evidence type="ECO:0000256" key="5">
    <source>
        <dbReference type="ARBA" id="ARBA00022989"/>
    </source>
</evidence>
<dbReference type="AlphaFoldDB" id="A0A660L4B9"/>
<evidence type="ECO:0000256" key="2">
    <source>
        <dbReference type="ARBA" id="ARBA00022448"/>
    </source>
</evidence>
<comment type="subcellular location">
    <subcellularLocation>
        <location evidence="1 7">Cell membrane</location>
        <topology evidence="1 7">Multi-pass membrane protein</topology>
    </subcellularLocation>
</comment>
<evidence type="ECO:0000259" key="8">
    <source>
        <dbReference type="PROSITE" id="PS50928"/>
    </source>
</evidence>
<evidence type="ECO:0000256" key="3">
    <source>
        <dbReference type="ARBA" id="ARBA00022475"/>
    </source>
</evidence>
<dbReference type="InterPro" id="IPR000515">
    <property type="entry name" value="MetI-like"/>
</dbReference>
<keyword evidence="4 7" id="KW-0812">Transmembrane</keyword>
<dbReference type="CDD" id="cd06261">
    <property type="entry name" value="TM_PBP2"/>
    <property type="match status" value="1"/>
</dbReference>
<dbReference type="PANTHER" id="PTHR32243">
    <property type="entry name" value="MALTOSE TRANSPORT SYSTEM PERMEASE-RELATED"/>
    <property type="match status" value="1"/>
</dbReference>
<reference evidence="9 10" key="1">
    <citation type="submission" date="2018-10" db="EMBL/GenBank/DDBJ databases">
        <title>Genomic Encyclopedia of Archaeal and Bacterial Type Strains, Phase II (KMG-II): from individual species to whole genera.</title>
        <authorList>
            <person name="Goeker M."/>
        </authorList>
    </citation>
    <scope>NUCLEOTIDE SEQUENCE [LARGE SCALE GENOMIC DNA]</scope>
    <source>
        <strain evidence="9 10">DSM 14954</strain>
    </source>
</reference>
<dbReference type="InterPro" id="IPR050901">
    <property type="entry name" value="BP-dep_ABC_trans_perm"/>
</dbReference>
<feature type="transmembrane region" description="Helical" evidence="7">
    <location>
        <begin position="239"/>
        <end position="260"/>
    </location>
</feature>
<feature type="transmembrane region" description="Helical" evidence="7">
    <location>
        <begin position="181"/>
        <end position="203"/>
    </location>
</feature>
<feature type="transmembrane region" description="Helical" evidence="7">
    <location>
        <begin position="104"/>
        <end position="125"/>
    </location>
</feature>
<keyword evidence="2 7" id="KW-0813">Transport</keyword>
<feature type="transmembrane region" description="Helical" evidence="7">
    <location>
        <begin position="9"/>
        <end position="30"/>
    </location>
</feature>
<dbReference type="GO" id="GO:0005886">
    <property type="term" value="C:plasma membrane"/>
    <property type="evidence" value="ECO:0007669"/>
    <property type="project" value="UniProtKB-SubCell"/>
</dbReference>
<gene>
    <name evidence="9" type="ORF">C8N24_5747</name>
</gene>
<dbReference type="SUPFAM" id="SSF161098">
    <property type="entry name" value="MetI-like"/>
    <property type="match status" value="1"/>
</dbReference>
<dbReference type="GO" id="GO:0055085">
    <property type="term" value="P:transmembrane transport"/>
    <property type="evidence" value="ECO:0007669"/>
    <property type="project" value="InterPro"/>
</dbReference>
<proteinExistence type="inferred from homology"/>
<comment type="caution">
    <text evidence="9">The sequence shown here is derived from an EMBL/GenBank/DDBJ whole genome shotgun (WGS) entry which is preliminary data.</text>
</comment>
<dbReference type="PANTHER" id="PTHR32243:SF18">
    <property type="entry name" value="INNER MEMBRANE ABC TRANSPORTER PERMEASE PROTEIN YCJP"/>
    <property type="match status" value="1"/>
</dbReference>
<evidence type="ECO:0000256" key="4">
    <source>
        <dbReference type="ARBA" id="ARBA00022692"/>
    </source>
</evidence>
<feature type="transmembrane region" description="Helical" evidence="7">
    <location>
        <begin position="73"/>
        <end position="95"/>
    </location>
</feature>
<dbReference type="Pfam" id="PF00528">
    <property type="entry name" value="BPD_transp_1"/>
    <property type="match status" value="1"/>
</dbReference>
<evidence type="ECO:0000256" key="6">
    <source>
        <dbReference type="ARBA" id="ARBA00023136"/>
    </source>
</evidence>
<keyword evidence="10" id="KW-1185">Reference proteome</keyword>
<comment type="similarity">
    <text evidence="7">Belongs to the binding-protein-dependent transport system permease family.</text>
</comment>
<dbReference type="PROSITE" id="PS50928">
    <property type="entry name" value="ABC_TM1"/>
    <property type="match status" value="1"/>
</dbReference>
<name>A0A660L4B9_9ACTN</name>
<dbReference type="OrthoDB" id="9794684at2"/>
<dbReference type="RefSeq" id="WP_121256513.1">
    <property type="nucleotide sequence ID" value="NZ_RBIL01000002.1"/>
</dbReference>
<protein>
    <submittedName>
        <fullName evidence="9">Carbohydrate ABC transporter membrane protein 2 (CUT1 family)</fullName>
    </submittedName>
</protein>
<dbReference type="EMBL" id="RBIL01000002">
    <property type="protein sequence ID" value="RKQ87719.1"/>
    <property type="molecule type" value="Genomic_DNA"/>
</dbReference>
<dbReference type="InterPro" id="IPR035906">
    <property type="entry name" value="MetI-like_sf"/>
</dbReference>
<dbReference type="Proteomes" id="UP000278962">
    <property type="component" value="Unassembled WGS sequence"/>
</dbReference>
<dbReference type="Gene3D" id="1.10.3720.10">
    <property type="entry name" value="MetI-like"/>
    <property type="match status" value="1"/>
</dbReference>
<evidence type="ECO:0000313" key="10">
    <source>
        <dbReference type="Proteomes" id="UP000278962"/>
    </source>
</evidence>
<feature type="domain" description="ABC transmembrane type-1" evidence="8">
    <location>
        <begin position="69"/>
        <end position="260"/>
    </location>
</feature>
<evidence type="ECO:0000313" key="9">
    <source>
        <dbReference type="EMBL" id="RKQ87719.1"/>
    </source>
</evidence>
<keyword evidence="3" id="KW-1003">Cell membrane</keyword>
<evidence type="ECO:0000256" key="7">
    <source>
        <dbReference type="RuleBase" id="RU363032"/>
    </source>
</evidence>
<keyword evidence="5 7" id="KW-1133">Transmembrane helix</keyword>
<evidence type="ECO:0000256" key="1">
    <source>
        <dbReference type="ARBA" id="ARBA00004651"/>
    </source>
</evidence>
<feature type="transmembrane region" description="Helical" evidence="7">
    <location>
        <begin position="137"/>
        <end position="160"/>
    </location>
</feature>
<organism evidence="9 10">
    <name type="scientific">Solirubrobacter pauli</name>
    <dbReference type="NCBI Taxonomy" id="166793"/>
    <lineage>
        <taxon>Bacteria</taxon>
        <taxon>Bacillati</taxon>
        <taxon>Actinomycetota</taxon>
        <taxon>Thermoleophilia</taxon>
        <taxon>Solirubrobacterales</taxon>
        <taxon>Solirubrobacteraceae</taxon>
        <taxon>Solirubrobacter</taxon>
    </lineage>
</organism>